<evidence type="ECO:0000256" key="5">
    <source>
        <dbReference type="ARBA" id="ARBA00023242"/>
    </source>
</evidence>
<dbReference type="Pfam" id="PF07888">
    <property type="entry name" value="CALCOCO1"/>
    <property type="match status" value="1"/>
</dbReference>
<dbReference type="AlphaFoldDB" id="A0A060W2J1"/>
<evidence type="ECO:0000313" key="11">
    <source>
        <dbReference type="EMBL" id="CDQ59489.1"/>
    </source>
</evidence>
<dbReference type="GO" id="GO:0005634">
    <property type="term" value="C:nucleus"/>
    <property type="evidence" value="ECO:0007669"/>
    <property type="project" value="UniProtKB-SubCell"/>
</dbReference>
<feature type="domain" description="SKICH" evidence="10">
    <location>
        <begin position="7"/>
        <end position="110"/>
    </location>
</feature>
<dbReference type="Proteomes" id="UP000193380">
    <property type="component" value="Unassembled WGS sequence"/>
</dbReference>
<name>A0A060W2J1_ONCMY</name>
<dbReference type="GO" id="GO:0003713">
    <property type="term" value="F:transcription coactivator activity"/>
    <property type="evidence" value="ECO:0007669"/>
    <property type="project" value="TreeGrafter"/>
</dbReference>
<evidence type="ECO:0000256" key="8">
    <source>
        <dbReference type="SAM" id="MobiDB-lite"/>
    </source>
</evidence>
<comment type="subcellular location">
    <subcellularLocation>
        <location evidence="2">Cytoplasm</location>
    </subcellularLocation>
    <subcellularLocation>
        <location evidence="1">Nucleus</location>
    </subcellularLocation>
</comment>
<evidence type="ECO:0000256" key="7">
    <source>
        <dbReference type="SAM" id="Coils"/>
    </source>
</evidence>
<evidence type="ECO:0000256" key="3">
    <source>
        <dbReference type="ARBA" id="ARBA00022490"/>
    </source>
</evidence>
<gene>
    <name evidence="11" type="ORF">GSONMT00079999001</name>
</gene>
<feature type="coiled-coil region" evidence="7">
    <location>
        <begin position="419"/>
        <end position="460"/>
    </location>
</feature>
<feature type="coiled-coil region" evidence="7">
    <location>
        <begin position="142"/>
        <end position="313"/>
    </location>
</feature>
<comment type="similarity">
    <text evidence="6">Belongs to the CALCOCO family.</text>
</comment>
<dbReference type="InterPro" id="IPR041611">
    <property type="entry name" value="SKICH"/>
</dbReference>
<evidence type="ECO:0000313" key="12">
    <source>
        <dbReference type="Proteomes" id="UP000193380"/>
    </source>
</evidence>
<feature type="region of interest" description="Disordered" evidence="8">
    <location>
        <begin position="533"/>
        <end position="632"/>
    </location>
</feature>
<dbReference type="InterPro" id="IPR012852">
    <property type="entry name" value="CALCOCO1-like"/>
</dbReference>
<dbReference type="Gene3D" id="2.60.40.2840">
    <property type="match status" value="1"/>
</dbReference>
<dbReference type="InterPro" id="IPR051002">
    <property type="entry name" value="UBA_autophagy_assoc_protein"/>
</dbReference>
<sequence length="689" mass="78041">MEKAWRVEFRNVGSSYFPQSRVECHYSISSQHTWASHDWVGLFKVGWLSVKDYHTFVWALAPEGYQEGTDVNCCVNFQASYLPKSSSQQYQFVYVDGKGEVCSASSQFTFSAPKPLEDLVTLEEGAHGEEGGTDMLLVVPRAELLQSRLQECLRERAELLHAREAAERMKEREREKYRRAREAWDRGCEELERNIADLKEELRESRDRVEEMERRQEEVEASGEALAQEKSSILTMKAASEQRIRELEDDIKALALKALERETELERMKERAKKQAVQRREEEKERKVLQLKLEQSEGELRSLSAEFQGLRSSLAQRDTHALQLRDTITTLTYRLSTAQRKEAESEAALAEMRGLRERLGASERCAEGLKGELCALVAQRDQGQTELHQARLQAAQLTLQLADASLALREARAHWAQERQSLQCSTEKARERLEKLNGETQRIEKKLQEERMEREKVEVELGREKDCNRVQLGETCRELQELKASLRVRLVMSLSCLGITLDLMEYMGQVEQRREALADAKWSAALFASTSEWRNPPNTVENTLALRDIPPPSSRPLAHYSLCDPQAQPDSLLPSTPPSSPRDMSRSLSRGGVVISQPAPLLLPRQSGGDTLTHSSESEEENNTDQCGGHSSGEEAALLLPETTDTVLRLSMALRDGRFEYQVVKEVECGGEEKGSVYDGGSAREGRGQ</sequence>
<feature type="region of interest" description="Disordered" evidence="8">
    <location>
        <begin position="670"/>
        <end position="689"/>
    </location>
</feature>
<dbReference type="PANTHER" id="PTHR31915">
    <property type="entry name" value="SKICH DOMAIN-CONTAINING PROTEIN"/>
    <property type="match status" value="1"/>
</dbReference>
<feature type="domain" description="Calcium binding and coiled-coil" evidence="9">
    <location>
        <begin position="114"/>
        <end position="608"/>
    </location>
</feature>
<evidence type="ECO:0000256" key="1">
    <source>
        <dbReference type="ARBA" id="ARBA00004123"/>
    </source>
</evidence>
<reference evidence="11" key="1">
    <citation type="journal article" date="2014" name="Nat. Commun.">
        <title>The rainbow trout genome provides novel insights into evolution after whole-genome duplication in vertebrates.</title>
        <authorList>
            <person name="Berthelot C."/>
            <person name="Brunet F."/>
            <person name="Chalopin D."/>
            <person name="Juanchich A."/>
            <person name="Bernard M."/>
            <person name="Noel B."/>
            <person name="Bento P."/>
            <person name="Da Silva C."/>
            <person name="Labadie K."/>
            <person name="Alberti A."/>
            <person name="Aury J.M."/>
            <person name="Louis A."/>
            <person name="Dehais P."/>
            <person name="Bardou P."/>
            <person name="Montfort J."/>
            <person name="Klopp C."/>
            <person name="Cabau C."/>
            <person name="Gaspin C."/>
            <person name="Thorgaard G.H."/>
            <person name="Boussaha M."/>
            <person name="Quillet E."/>
            <person name="Guyomard R."/>
            <person name="Galiana D."/>
            <person name="Bobe J."/>
            <person name="Volff J.N."/>
            <person name="Genet C."/>
            <person name="Wincker P."/>
            <person name="Jaillon O."/>
            <person name="Roest Crollius H."/>
            <person name="Guiguen Y."/>
        </authorList>
    </citation>
    <scope>NUCLEOTIDE SEQUENCE [LARGE SCALE GENOMIC DNA]</scope>
</reference>
<dbReference type="PaxDb" id="8022-A0A060W2J1"/>
<evidence type="ECO:0000256" key="2">
    <source>
        <dbReference type="ARBA" id="ARBA00004496"/>
    </source>
</evidence>
<dbReference type="GO" id="GO:0005737">
    <property type="term" value="C:cytoplasm"/>
    <property type="evidence" value="ECO:0007669"/>
    <property type="project" value="UniProtKB-SubCell"/>
</dbReference>
<keyword evidence="5" id="KW-0539">Nucleus</keyword>
<evidence type="ECO:0000259" key="10">
    <source>
        <dbReference type="Pfam" id="PF17751"/>
    </source>
</evidence>
<feature type="compositionally biased region" description="Polar residues" evidence="8">
    <location>
        <begin position="533"/>
        <end position="542"/>
    </location>
</feature>
<dbReference type="PANTHER" id="PTHR31915:SF5">
    <property type="entry name" value="CALCIUM-BINDING AND COILED-COIL DOMAIN-CONTAINING PROTEIN 1"/>
    <property type="match status" value="1"/>
</dbReference>
<dbReference type="GO" id="GO:0045944">
    <property type="term" value="P:positive regulation of transcription by RNA polymerase II"/>
    <property type="evidence" value="ECO:0007669"/>
    <property type="project" value="TreeGrafter"/>
</dbReference>
<organism evidence="11 12">
    <name type="scientific">Oncorhynchus mykiss</name>
    <name type="common">Rainbow trout</name>
    <name type="synonym">Salmo gairdneri</name>
    <dbReference type="NCBI Taxonomy" id="8022"/>
    <lineage>
        <taxon>Eukaryota</taxon>
        <taxon>Metazoa</taxon>
        <taxon>Chordata</taxon>
        <taxon>Craniata</taxon>
        <taxon>Vertebrata</taxon>
        <taxon>Euteleostomi</taxon>
        <taxon>Actinopterygii</taxon>
        <taxon>Neopterygii</taxon>
        <taxon>Teleostei</taxon>
        <taxon>Protacanthopterygii</taxon>
        <taxon>Salmoniformes</taxon>
        <taxon>Salmonidae</taxon>
        <taxon>Salmoninae</taxon>
        <taxon>Oncorhynchus</taxon>
    </lineage>
</organism>
<keyword evidence="4 7" id="KW-0175">Coiled coil</keyword>
<dbReference type="STRING" id="8022.A0A060W2J1"/>
<dbReference type="EMBL" id="FR904326">
    <property type="protein sequence ID" value="CDQ59489.1"/>
    <property type="molecule type" value="Genomic_DNA"/>
</dbReference>
<evidence type="ECO:0000256" key="6">
    <source>
        <dbReference type="ARBA" id="ARBA00037963"/>
    </source>
</evidence>
<reference evidence="11" key="2">
    <citation type="submission" date="2014-03" db="EMBL/GenBank/DDBJ databases">
        <authorList>
            <person name="Genoscope - CEA"/>
        </authorList>
    </citation>
    <scope>NUCLEOTIDE SEQUENCE</scope>
</reference>
<accession>A0A060W2J1</accession>
<evidence type="ECO:0000259" key="9">
    <source>
        <dbReference type="Pfam" id="PF07888"/>
    </source>
</evidence>
<keyword evidence="3" id="KW-0963">Cytoplasm</keyword>
<proteinExistence type="inferred from homology"/>
<dbReference type="Pfam" id="PF17751">
    <property type="entry name" value="SKICH"/>
    <property type="match status" value="1"/>
</dbReference>
<evidence type="ECO:0000256" key="4">
    <source>
        <dbReference type="ARBA" id="ARBA00023054"/>
    </source>
</evidence>
<protein>
    <recommendedName>
        <fullName evidence="13">SKICH domain-containing protein</fullName>
    </recommendedName>
</protein>
<evidence type="ECO:0008006" key="13">
    <source>
        <dbReference type="Google" id="ProtNLM"/>
    </source>
</evidence>